<dbReference type="PANTHER" id="PTHR43297">
    <property type="entry name" value="OLIGOPEPTIDE TRANSPORT ATP-BINDING PROTEIN APPD"/>
    <property type="match status" value="1"/>
</dbReference>
<comment type="similarity">
    <text evidence="2">Belongs to the ABC transporter superfamily.</text>
</comment>
<evidence type="ECO:0000256" key="7">
    <source>
        <dbReference type="ARBA" id="ARBA00023136"/>
    </source>
</evidence>
<evidence type="ECO:0000256" key="3">
    <source>
        <dbReference type="ARBA" id="ARBA00022448"/>
    </source>
</evidence>
<organism evidence="9 10">
    <name type="scientific">Hominifimenecus microfluidus</name>
    <dbReference type="NCBI Taxonomy" id="2885348"/>
    <lineage>
        <taxon>Bacteria</taxon>
        <taxon>Bacillati</taxon>
        <taxon>Bacillota</taxon>
        <taxon>Clostridia</taxon>
        <taxon>Lachnospirales</taxon>
        <taxon>Lachnospiraceae</taxon>
        <taxon>Hominifimenecus</taxon>
    </lineage>
</organism>
<keyword evidence="3" id="KW-0813">Transport</keyword>
<gene>
    <name evidence="9" type="ORF">LKD81_13705</name>
</gene>
<dbReference type="InterPro" id="IPR025662">
    <property type="entry name" value="Sigma_54_int_dom_ATP-bd_1"/>
</dbReference>
<evidence type="ECO:0000256" key="2">
    <source>
        <dbReference type="ARBA" id="ARBA00005417"/>
    </source>
</evidence>
<dbReference type="RefSeq" id="WP_308454524.1">
    <property type="nucleotide sequence ID" value="NZ_JAJEQR010000048.1"/>
</dbReference>
<comment type="subcellular location">
    <subcellularLocation>
        <location evidence="1">Cell membrane</location>
        <topology evidence="1">Peripheral membrane protein</topology>
    </subcellularLocation>
</comment>
<keyword evidence="5" id="KW-0547">Nucleotide-binding</keyword>
<evidence type="ECO:0000313" key="10">
    <source>
        <dbReference type="Proteomes" id="UP001198182"/>
    </source>
</evidence>
<dbReference type="EMBL" id="JAJEQR010000048">
    <property type="protein sequence ID" value="MCC2232037.1"/>
    <property type="molecule type" value="Genomic_DNA"/>
</dbReference>
<proteinExistence type="inferred from homology"/>
<dbReference type="InterPro" id="IPR003439">
    <property type="entry name" value="ABC_transporter-like_ATP-bd"/>
</dbReference>
<keyword evidence="4" id="KW-1003">Cell membrane</keyword>
<dbReference type="InterPro" id="IPR003593">
    <property type="entry name" value="AAA+_ATPase"/>
</dbReference>
<dbReference type="GO" id="GO:0005886">
    <property type="term" value="C:plasma membrane"/>
    <property type="evidence" value="ECO:0007669"/>
    <property type="project" value="UniProtKB-SubCell"/>
</dbReference>
<evidence type="ECO:0000256" key="4">
    <source>
        <dbReference type="ARBA" id="ARBA00022475"/>
    </source>
</evidence>
<dbReference type="InterPro" id="IPR027417">
    <property type="entry name" value="P-loop_NTPase"/>
</dbReference>
<sequence>MAEILSYEQVDICYNGVPAVKDVSFALQKSEILVIAGESGSGKSTLIRAAMGLLGKQGQVTRGDIWYQGRNLPDLSRRELRRICGAKIGMIFQNAGASFCPNRTVGKQLYESLKAHEPITKEAFYRKAEVQMKKLGFSDAKGILDSYPFELSGGMQQRVGIAAAMLPEPEILLADEPTSALDVYIQKQVVEELLMIRREYGTSMILVTHNLAVARRMADRMLIMKDGQIVEQGSVAQIFAHPACAYTRQLLAAVPELRR</sequence>
<evidence type="ECO:0000313" key="9">
    <source>
        <dbReference type="EMBL" id="MCC2232037.1"/>
    </source>
</evidence>
<dbReference type="SUPFAM" id="SSF52540">
    <property type="entry name" value="P-loop containing nucleoside triphosphate hydrolases"/>
    <property type="match status" value="1"/>
</dbReference>
<dbReference type="SMART" id="SM00382">
    <property type="entry name" value="AAA"/>
    <property type="match status" value="1"/>
</dbReference>
<dbReference type="Gene3D" id="3.40.50.300">
    <property type="entry name" value="P-loop containing nucleotide triphosphate hydrolases"/>
    <property type="match status" value="1"/>
</dbReference>
<dbReference type="Pfam" id="PF00005">
    <property type="entry name" value="ABC_tran"/>
    <property type="match status" value="1"/>
</dbReference>
<dbReference type="PROSITE" id="PS00675">
    <property type="entry name" value="SIGMA54_INTERACT_1"/>
    <property type="match status" value="1"/>
</dbReference>
<comment type="caution">
    <text evidence="9">The sequence shown here is derived from an EMBL/GenBank/DDBJ whole genome shotgun (WGS) entry which is preliminary data.</text>
</comment>
<dbReference type="PROSITE" id="PS50893">
    <property type="entry name" value="ABC_TRANSPORTER_2"/>
    <property type="match status" value="1"/>
</dbReference>
<keyword evidence="6 9" id="KW-0067">ATP-binding</keyword>
<protein>
    <submittedName>
        <fullName evidence="9">ABC transporter ATP-binding protein</fullName>
    </submittedName>
</protein>
<name>A0AAE3EBM5_9FIRM</name>
<accession>A0AAE3EBM5</accession>
<keyword evidence="10" id="KW-1185">Reference proteome</keyword>
<dbReference type="GO" id="GO:0005524">
    <property type="term" value="F:ATP binding"/>
    <property type="evidence" value="ECO:0007669"/>
    <property type="project" value="UniProtKB-KW"/>
</dbReference>
<feature type="domain" description="ABC transporter" evidence="8">
    <location>
        <begin position="5"/>
        <end position="251"/>
    </location>
</feature>
<dbReference type="Proteomes" id="UP001198182">
    <property type="component" value="Unassembled WGS sequence"/>
</dbReference>
<keyword evidence="7" id="KW-0472">Membrane</keyword>
<dbReference type="GO" id="GO:0016887">
    <property type="term" value="F:ATP hydrolysis activity"/>
    <property type="evidence" value="ECO:0007669"/>
    <property type="project" value="InterPro"/>
</dbReference>
<dbReference type="AlphaFoldDB" id="A0AAE3EBM5"/>
<dbReference type="InterPro" id="IPR017871">
    <property type="entry name" value="ABC_transporter-like_CS"/>
</dbReference>
<dbReference type="InterPro" id="IPR050388">
    <property type="entry name" value="ABC_Ni/Peptide_Import"/>
</dbReference>
<evidence type="ECO:0000259" key="8">
    <source>
        <dbReference type="PROSITE" id="PS50893"/>
    </source>
</evidence>
<dbReference type="PANTHER" id="PTHR43297:SF2">
    <property type="entry name" value="DIPEPTIDE TRANSPORT ATP-BINDING PROTEIN DPPD"/>
    <property type="match status" value="1"/>
</dbReference>
<reference evidence="9" key="1">
    <citation type="submission" date="2021-10" db="EMBL/GenBank/DDBJ databases">
        <title>Anaerobic single-cell dispensing facilitates the cultivation of human gut bacteria.</title>
        <authorList>
            <person name="Afrizal A."/>
        </authorList>
    </citation>
    <scope>NUCLEOTIDE SEQUENCE</scope>
    <source>
        <strain evidence="9">CLA-AA-H215</strain>
    </source>
</reference>
<evidence type="ECO:0000256" key="5">
    <source>
        <dbReference type="ARBA" id="ARBA00022741"/>
    </source>
</evidence>
<evidence type="ECO:0000256" key="1">
    <source>
        <dbReference type="ARBA" id="ARBA00004202"/>
    </source>
</evidence>
<dbReference type="CDD" id="cd03257">
    <property type="entry name" value="ABC_NikE_OppD_transporters"/>
    <property type="match status" value="1"/>
</dbReference>
<dbReference type="PROSITE" id="PS00211">
    <property type="entry name" value="ABC_TRANSPORTER_1"/>
    <property type="match status" value="1"/>
</dbReference>
<evidence type="ECO:0000256" key="6">
    <source>
        <dbReference type="ARBA" id="ARBA00022840"/>
    </source>
</evidence>